<reference evidence="2 3" key="1">
    <citation type="journal article" date="2023" name="Int. J. Syst. Evol. Microbiol.">
        <title>Streptococcus sciuri sp. nov., Staphylococcus marylandisciuri sp. nov. and Staphylococcus americanisciuri sp. nov., isolated from faeces of eastern grey squirrel (Sciurus carolinensis).</title>
        <authorList>
            <person name="Volokhov D.V."/>
            <person name="Zagorodnyaya T.A."/>
            <person name="Furtak V.A."/>
            <person name="Nattanmai G."/>
            <person name="Randall L."/>
            <person name="Jose S."/>
            <person name="Gao Y."/>
            <person name="Eisenberg T."/>
            <person name="Delmonte P."/>
            <person name="Blom J."/>
            <person name="Mitchell K.K."/>
        </authorList>
    </citation>
    <scope>NUCLEOTIDE SEQUENCE [LARGE SCALE GENOMIC DNA]</scope>
    <source>
        <strain evidence="2 3">SQ8-PEA</strain>
    </source>
</reference>
<dbReference type="Proteomes" id="UP001209553">
    <property type="component" value="Unassembled WGS sequence"/>
</dbReference>
<dbReference type="PRINTS" id="PR00080">
    <property type="entry name" value="SDRFAMILY"/>
</dbReference>
<protein>
    <submittedName>
        <fullName evidence="2">SDR family oxidoreductase</fullName>
    </submittedName>
</protein>
<organism evidence="2 3">
    <name type="scientific">Staphylococcus marylandisciuri</name>
    <dbReference type="NCBI Taxonomy" id="2981529"/>
    <lineage>
        <taxon>Bacteria</taxon>
        <taxon>Bacillati</taxon>
        <taxon>Bacillota</taxon>
        <taxon>Bacilli</taxon>
        <taxon>Bacillales</taxon>
        <taxon>Staphylococcaceae</taxon>
        <taxon>Staphylococcus</taxon>
    </lineage>
</organism>
<dbReference type="InterPro" id="IPR036291">
    <property type="entry name" value="NAD(P)-bd_dom_sf"/>
</dbReference>
<dbReference type="EMBL" id="JAOPKZ010000014">
    <property type="protein sequence ID" value="MCU5746760.1"/>
    <property type="molecule type" value="Genomic_DNA"/>
</dbReference>
<sequence>MKALVIGGSGSIGAAITQRLIDDGYEVIVHYHRANLNDLTALYKNQPVQFVQADLSEAVDLEEKFGFINNLDALIYSSGASLYGLLQDMDEAQIEACYQINVKQLINLTQFFIDQLRQSDNGRLVVISSIWGETGASLETIYSTMKSAQLGFVKSLSQELALTEVTVNAITPGFVNGRMSAEFDEAALRNMVEELPQQRLIEPEEVAHVCSFLCHPLAKSITGTVQKVNGAWYV</sequence>
<dbReference type="RefSeq" id="WP_262856439.1">
    <property type="nucleotide sequence ID" value="NZ_JAOPKZ010000014.1"/>
</dbReference>
<accession>A0ABT2QS03</accession>
<gene>
    <name evidence="2" type="ORF">N9R04_08565</name>
</gene>
<dbReference type="InterPro" id="IPR002347">
    <property type="entry name" value="SDR_fam"/>
</dbReference>
<dbReference type="PANTHER" id="PTHR42879:SF2">
    <property type="entry name" value="3-OXOACYL-[ACYL-CARRIER-PROTEIN] REDUCTASE FABG"/>
    <property type="match status" value="1"/>
</dbReference>
<evidence type="ECO:0000313" key="3">
    <source>
        <dbReference type="Proteomes" id="UP001209553"/>
    </source>
</evidence>
<dbReference type="PRINTS" id="PR00081">
    <property type="entry name" value="GDHRDH"/>
</dbReference>
<keyword evidence="3" id="KW-1185">Reference proteome</keyword>
<name>A0ABT2QS03_9STAP</name>
<comment type="similarity">
    <text evidence="1">Belongs to the short-chain dehydrogenases/reductases (SDR) family.</text>
</comment>
<dbReference type="SUPFAM" id="SSF51735">
    <property type="entry name" value="NAD(P)-binding Rossmann-fold domains"/>
    <property type="match status" value="1"/>
</dbReference>
<evidence type="ECO:0000256" key="1">
    <source>
        <dbReference type="ARBA" id="ARBA00006484"/>
    </source>
</evidence>
<dbReference type="CDD" id="cd05233">
    <property type="entry name" value="SDR_c"/>
    <property type="match status" value="1"/>
</dbReference>
<dbReference type="Pfam" id="PF13561">
    <property type="entry name" value="adh_short_C2"/>
    <property type="match status" value="1"/>
</dbReference>
<dbReference type="InterPro" id="IPR050259">
    <property type="entry name" value="SDR"/>
</dbReference>
<comment type="caution">
    <text evidence="2">The sequence shown here is derived from an EMBL/GenBank/DDBJ whole genome shotgun (WGS) entry which is preliminary data.</text>
</comment>
<dbReference type="NCBIfam" id="NF047420">
    <property type="entry name" value="EF_P_mod_YmfI"/>
    <property type="match status" value="1"/>
</dbReference>
<evidence type="ECO:0000313" key="2">
    <source>
        <dbReference type="EMBL" id="MCU5746760.1"/>
    </source>
</evidence>
<dbReference type="PANTHER" id="PTHR42879">
    <property type="entry name" value="3-OXOACYL-(ACYL-CARRIER-PROTEIN) REDUCTASE"/>
    <property type="match status" value="1"/>
</dbReference>
<proteinExistence type="inferred from homology"/>
<dbReference type="Gene3D" id="3.40.50.720">
    <property type="entry name" value="NAD(P)-binding Rossmann-like Domain"/>
    <property type="match status" value="1"/>
</dbReference>